<dbReference type="GO" id="GO:0016787">
    <property type="term" value="F:hydrolase activity"/>
    <property type="evidence" value="ECO:0007669"/>
    <property type="project" value="UniProtKB-KW"/>
</dbReference>
<keyword evidence="2" id="KW-0812">Transmembrane</keyword>
<accession>A0A2P6VH93</accession>
<evidence type="ECO:0000256" key="2">
    <source>
        <dbReference type="SAM" id="Phobius"/>
    </source>
</evidence>
<dbReference type="Proteomes" id="UP000239649">
    <property type="component" value="Unassembled WGS sequence"/>
</dbReference>
<proteinExistence type="predicted"/>
<keyword evidence="2" id="KW-0472">Membrane</keyword>
<sequence>MAPSAAAVTAGTSRWGLTLAGLIAGIMLYKLSPMLPPPVALGLMSLWVFGMRKLSMPAIKESANAADNRGARRAAAAAGDAAPGAKAAARKRK</sequence>
<feature type="transmembrane region" description="Helical" evidence="2">
    <location>
        <begin position="12"/>
        <end position="29"/>
    </location>
</feature>
<dbReference type="EMBL" id="LHPF02000007">
    <property type="protein sequence ID" value="PSC73459.1"/>
    <property type="molecule type" value="Genomic_DNA"/>
</dbReference>
<evidence type="ECO:0000313" key="3">
    <source>
        <dbReference type="EMBL" id="PSC73459.1"/>
    </source>
</evidence>
<evidence type="ECO:0000256" key="1">
    <source>
        <dbReference type="SAM" id="MobiDB-lite"/>
    </source>
</evidence>
<evidence type="ECO:0000313" key="4">
    <source>
        <dbReference type="Proteomes" id="UP000239649"/>
    </source>
</evidence>
<feature type="region of interest" description="Disordered" evidence="1">
    <location>
        <begin position="74"/>
        <end position="93"/>
    </location>
</feature>
<name>A0A2P6VH93_9CHLO</name>
<feature type="compositionally biased region" description="Low complexity" evidence="1">
    <location>
        <begin position="74"/>
        <end position="87"/>
    </location>
</feature>
<comment type="caution">
    <text evidence="3">The sequence shown here is derived from an EMBL/GenBank/DDBJ whole genome shotgun (WGS) entry which is preliminary data.</text>
</comment>
<keyword evidence="3" id="KW-0378">Hydrolase</keyword>
<organism evidence="3 4">
    <name type="scientific">Micractinium conductrix</name>
    <dbReference type="NCBI Taxonomy" id="554055"/>
    <lineage>
        <taxon>Eukaryota</taxon>
        <taxon>Viridiplantae</taxon>
        <taxon>Chlorophyta</taxon>
        <taxon>core chlorophytes</taxon>
        <taxon>Trebouxiophyceae</taxon>
        <taxon>Chlorellales</taxon>
        <taxon>Chlorellaceae</taxon>
        <taxon>Chlorella clade</taxon>
        <taxon>Micractinium</taxon>
    </lineage>
</organism>
<keyword evidence="4" id="KW-1185">Reference proteome</keyword>
<feature type="transmembrane region" description="Helical" evidence="2">
    <location>
        <begin position="35"/>
        <end position="51"/>
    </location>
</feature>
<protein>
    <submittedName>
        <fullName evidence="3">Glycoside hydrolase family 2</fullName>
    </submittedName>
</protein>
<keyword evidence="2" id="KW-1133">Transmembrane helix</keyword>
<reference evidence="3 4" key="1">
    <citation type="journal article" date="2018" name="Plant J.">
        <title>Genome sequences of Chlorella sorokiniana UTEX 1602 and Micractinium conductrix SAG 241.80: implications to maltose excretion by a green alga.</title>
        <authorList>
            <person name="Arriola M.B."/>
            <person name="Velmurugan N."/>
            <person name="Zhang Y."/>
            <person name="Plunkett M.H."/>
            <person name="Hondzo H."/>
            <person name="Barney B.M."/>
        </authorList>
    </citation>
    <scope>NUCLEOTIDE SEQUENCE [LARGE SCALE GENOMIC DNA]</scope>
    <source>
        <strain evidence="3 4">SAG 241.80</strain>
    </source>
</reference>
<gene>
    <name evidence="3" type="ORF">C2E20_3548</name>
</gene>
<dbReference type="AlphaFoldDB" id="A0A2P6VH93"/>